<keyword evidence="2" id="KW-0813">Transport</keyword>
<feature type="signal peptide" evidence="5">
    <location>
        <begin position="1"/>
        <end position="25"/>
    </location>
</feature>
<dbReference type="SUPFAM" id="SSF53850">
    <property type="entry name" value="Periplasmic binding protein-like II"/>
    <property type="match status" value="1"/>
</dbReference>
<evidence type="ECO:0000256" key="2">
    <source>
        <dbReference type="ARBA" id="ARBA00022448"/>
    </source>
</evidence>
<dbReference type="CDD" id="cd13659">
    <property type="entry name" value="PBP2_PotF"/>
    <property type="match status" value="1"/>
</dbReference>
<reference evidence="7" key="1">
    <citation type="submission" date="2016-10" db="EMBL/GenBank/DDBJ databases">
        <authorList>
            <person name="Varghese N."/>
            <person name="Submissions S."/>
        </authorList>
    </citation>
    <scope>NUCLEOTIDE SEQUENCE [LARGE SCALE GENOMIC DNA]</scope>
    <source>
        <strain evidence="7">LMG 25967</strain>
    </source>
</reference>
<dbReference type="GO" id="GO:0042597">
    <property type="term" value="C:periplasmic space"/>
    <property type="evidence" value="ECO:0007669"/>
    <property type="project" value="UniProtKB-SubCell"/>
</dbReference>
<sequence length="365" mass="40106">MQPPSPIALLLGAATALVLSAPLLAAPRVHIYNWSDYIGENTLQEFQEQTGIVAQYDVFDANETLEGKLLAGRSGYDVVVPSNHFLGRQIQAGAFQKLDRSQLPNWDNLDPQLMQQLERNDPGNAYAVPYLWGTNGIGYNVDKVKAVLGIERIDSWAVLFEPQNIEKLSACGVAFLDSADEMIPAMLNYLGLDPNSQNPEDYARAEEKLRAIRPHVTYFHSSKYIADLANGDICVAAGFSGDVLQAADRAEEAGNGVQIAYSIPREGGNLWFDMLAIPADAKNVREAHQFINFLLQPAVIATISEHVGYANPNLKAGPLMDAEVRGNTAIYPPQEVLDRLFVSAQLPANVQRLMTRSWTRIKSGQ</sequence>
<evidence type="ECO:0000313" key="7">
    <source>
        <dbReference type="Proteomes" id="UP000242930"/>
    </source>
</evidence>
<dbReference type="Proteomes" id="UP000242930">
    <property type="component" value="Unassembled WGS sequence"/>
</dbReference>
<evidence type="ECO:0000256" key="3">
    <source>
        <dbReference type="ARBA" id="ARBA00022729"/>
    </source>
</evidence>
<dbReference type="PANTHER" id="PTHR30222:SF12">
    <property type="entry name" value="NORSPERMIDINE SENSOR"/>
    <property type="match status" value="1"/>
</dbReference>
<dbReference type="InterPro" id="IPR001188">
    <property type="entry name" value="Sperm_putr-bd"/>
</dbReference>
<keyword evidence="3 5" id="KW-0732">Signal</keyword>
<accession>A0A1H7BCM1</accession>
<dbReference type="GO" id="GO:0019808">
    <property type="term" value="F:polyamine binding"/>
    <property type="evidence" value="ECO:0007669"/>
    <property type="project" value="InterPro"/>
</dbReference>
<dbReference type="Pfam" id="PF13416">
    <property type="entry name" value="SBP_bac_8"/>
    <property type="match status" value="1"/>
</dbReference>
<evidence type="ECO:0000256" key="5">
    <source>
        <dbReference type="SAM" id="SignalP"/>
    </source>
</evidence>
<dbReference type="Gene3D" id="3.40.190.10">
    <property type="entry name" value="Periplasmic binding protein-like II"/>
    <property type="match status" value="2"/>
</dbReference>
<dbReference type="EMBL" id="FNZE01000016">
    <property type="protein sequence ID" value="SEJ74926.1"/>
    <property type="molecule type" value="Genomic_DNA"/>
</dbReference>
<name>A0A1H7BCM1_9PSED</name>
<evidence type="ECO:0000256" key="1">
    <source>
        <dbReference type="ARBA" id="ARBA00004418"/>
    </source>
</evidence>
<dbReference type="PANTHER" id="PTHR30222">
    <property type="entry name" value="SPERMIDINE/PUTRESCINE-BINDING PERIPLASMIC PROTEIN"/>
    <property type="match status" value="1"/>
</dbReference>
<dbReference type="PIRSF" id="PIRSF019574">
    <property type="entry name" value="Periplasmic_polyamine_BP"/>
    <property type="match status" value="1"/>
</dbReference>
<dbReference type="STRING" id="915471.SAMN05216201_11685"/>
<feature type="chain" id="PRO_5017195318" evidence="5">
    <location>
        <begin position="26"/>
        <end position="365"/>
    </location>
</feature>
<dbReference type="AlphaFoldDB" id="A0A1H7BCM1"/>
<proteinExistence type="predicted"/>
<evidence type="ECO:0000313" key="6">
    <source>
        <dbReference type="EMBL" id="SEJ74926.1"/>
    </source>
</evidence>
<dbReference type="GO" id="GO:0015846">
    <property type="term" value="P:polyamine transport"/>
    <property type="evidence" value="ECO:0007669"/>
    <property type="project" value="InterPro"/>
</dbReference>
<keyword evidence="4" id="KW-0574">Periplasm</keyword>
<evidence type="ECO:0000256" key="4">
    <source>
        <dbReference type="ARBA" id="ARBA00022764"/>
    </source>
</evidence>
<gene>
    <name evidence="6" type="ORF">SAMN05216201_11685</name>
</gene>
<dbReference type="PRINTS" id="PR00909">
    <property type="entry name" value="SPERMDNBNDNG"/>
</dbReference>
<keyword evidence="7" id="KW-1185">Reference proteome</keyword>
<comment type="subcellular location">
    <subcellularLocation>
        <location evidence="1">Periplasm</location>
    </subcellularLocation>
</comment>
<dbReference type="InterPro" id="IPR006059">
    <property type="entry name" value="SBP"/>
</dbReference>
<organism evidence="6 7">
    <name type="scientific">Pseudomonas linyingensis</name>
    <dbReference type="NCBI Taxonomy" id="915471"/>
    <lineage>
        <taxon>Bacteria</taxon>
        <taxon>Pseudomonadati</taxon>
        <taxon>Pseudomonadota</taxon>
        <taxon>Gammaproteobacteria</taxon>
        <taxon>Pseudomonadales</taxon>
        <taxon>Pseudomonadaceae</taxon>
        <taxon>Pseudomonas</taxon>
    </lineage>
</organism>
<protein>
    <submittedName>
        <fullName evidence="6">Putrescine transport system substrate-binding protein</fullName>
    </submittedName>
</protein>